<evidence type="ECO:0000313" key="10">
    <source>
        <dbReference type="Proteomes" id="UP000002383"/>
    </source>
</evidence>
<dbReference type="CDD" id="cd13403">
    <property type="entry name" value="MLTF-like"/>
    <property type="match status" value="1"/>
</dbReference>
<dbReference type="InterPro" id="IPR001638">
    <property type="entry name" value="Solute-binding_3/MltF_N"/>
</dbReference>
<dbReference type="OrthoDB" id="9815002at2"/>
<comment type="similarity">
    <text evidence="7">In the N-terminal section; belongs to the bacterial solute-binding protein 3 family.</text>
</comment>
<comment type="subcellular location">
    <subcellularLocation>
        <location evidence="7">Cell outer membrane</location>
        <topology evidence="7">Peripheral membrane protein</topology>
    </subcellularLocation>
    <text evidence="7">Attached to the inner leaflet of the outer membrane.</text>
</comment>
<dbReference type="Pfam" id="PF01464">
    <property type="entry name" value="SLT"/>
    <property type="match status" value="1"/>
</dbReference>
<comment type="catalytic activity">
    <reaction evidence="7">
        <text>Exolytic cleavage of the (1-&gt;4)-beta-glycosidic linkage between N-acetylmuramic acid (MurNAc) and N-acetylglucosamine (GlcNAc) residues in peptidoglycan, from either the reducing or the non-reducing ends of the peptidoglycan chains, with concomitant formation of a 1,6-anhydrobond in the MurNAc residue.</text>
        <dbReference type="EC" id="4.2.2.n1"/>
    </reaction>
</comment>
<keyword evidence="10" id="KW-1185">Reference proteome</keyword>
<dbReference type="SMART" id="SM00062">
    <property type="entry name" value="PBPb"/>
    <property type="match status" value="1"/>
</dbReference>
<dbReference type="EC" id="4.2.2.n1" evidence="7"/>
<dbReference type="InterPro" id="IPR008258">
    <property type="entry name" value="Transglycosylase_SLT_dom_1"/>
</dbReference>
<dbReference type="Proteomes" id="UP000002383">
    <property type="component" value="Chromosome"/>
</dbReference>
<dbReference type="STRING" id="396588.Tgr7_0497"/>
<dbReference type="SUPFAM" id="SSF53955">
    <property type="entry name" value="Lysozyme-like"/>
    <property type="match status" value="1"/>
</dbReference>
<reference evidence="9 10" key="1">
    <citation type="journal article" date="2011" name="Stand. Genomic Sci.">
        <title>Complete genome sequence of 'Thioalkalivibrio sulfidophilus' HL-EbGr7.</title>
        <authorList>
            <person name="Muyzer G."/>
            <person name="Sorokin D.Y."/>
            <person name="Mavromatis K."/>
            <person name="Lapidus A."/>
            <person name="Clum A."/>
            <person name="Ivanova N."/>
            <person name="Pati A."/>
            <person name="d'Haeseleer P."/>
            <person name="Woyke T."/>
            <person name="Kyrpides N.C."/>
        </authorList>
    </citation>
    <scope>NUCLEOTIDE SEQUENCE [LARGE SCALE GENOMIC DNA]</scope>
    <source>
        <strain evidence="9 10">HL-EbGR7</strain>
    </source>
</reference>
<evidence type="ECO:0000256" key="7">
    <source>
        <dbReference type="HAMAP-Rule" id="MF_02016"/>
    </source>
</evidence>
<comment type="caution">
    <text evidence="7">Lacks conserved residue(s) required for the propagation of feature annotation.</text>
</comment>
<dbReference type="NCBIfam" id="NF008112">
    <property type="entry name" value="PRK10859.1"/>
    <property type="match status" value="1"/>
</dbReference>
<keyword evidence="5 7" id="KW-0456">Lyase</keyword>
<feature type="active site" evidence="7">
    <location>
        <position position="314"/>
    </location>
</feature>
<name>B8GL76_THISH</name>
<feature type="region of interest" description="LT domain" evidence="7">
    <location>
        <begin position="268"/>
        <end position="457"/>
    </location>
</feature>
<evidence type="ECO:0000256" key="5">
    <source>
        <dbReference type="ARBA" id="ARBA00023239"/>
    </source>
</evidence>
<dbReference type="GO" id="GO:0009279">
    <property type="term" value="C:cell outer membrane"/>
    <property type="evidence" value="ECO:0007669"/>
    <property type="project" value="UniProtKB-SubCell"/>
</dbReference>
<dbReference type="KEGG" id="tgr:Tgr7_0497"/>
<feature type="domain" description="Solute-binding protein family 3/N-terminal" evidence="8">
    <location>
        <begin position="43"/>
        <end position="267"/>
    </location>
</feature>
<comment type="domain">
    <text evidence="7">The N-terminal domain does not have lytic activity and probably modulates enzymatic activity. The C-terminal domain is the catalytic active domain.</text>
</comment>
<keyword evidence="6 7" id="KW-0961">Cell wall biogenesis/degradation</keyword>
<organism evidence="9 10">
    <name type="scientific">Thioalkalivibrio sulfidiphilus (strain HL-EbGR7)</name>
    <dbReference type="NCBI Taxonomy" id="396588"/>
    <lineage>
        <taxon>Bacteria</taxon>
        <taxon>Pseudomonadati</taxon>
        <taxon>Pseudomonadota</taxon>
        <taxon>Gammaproteobacteria</taxon>
        <taxon>Chromatiales</taxon>
        <taxon>Ectothiorhodospiraceae</taxon>
        <taxon>Thioalkalivibrio</taxon>
    </lineage>
</organism>
<evidence type="ECO:0000256" key="4">
    <source>
        <dbReference type="ARBA" id="ARBA00023237"/>
    </source>
</evidence>
<dbReference type="RefSeq" id="WP_012637082.1">
    <property type="nucleotide sequence ID" value="NC_011901.1"/>
</dbReference>
<comment type="function">
    <text evidence="7">Murein-degrading enzyme that degrades murein glycan strands and insoluble, high-molecular weight murein sacculi, with the concomitant formation of a 1,6-anhydromuramoyl product. Lytic transglycosylases (LTs) play an integral role in the metabolism of the peptidoglycan (PG) sacculus. Their lytic action creates space within the PG sacculus to allow for its expansion as well as for the insertion of various structures such as secretion systems and flagella.</text>
</comment>
<dbReference type="HOGENOM" id="CLU_027494_0_1_6"/>
<keyword evidence="4 7" id="KW-0998">Cell outer membrane</keyword>
<accession>B8GL76</accession>
<dbReference type="PROSITE" id="PS51257">
    <property type="entry name" value="PROKAR_LIPOPROTEIN"/>
    <property type="match status" value="1"/>
</dbReference>
<dbReference type="GO" id="GO:0008933">
    <property type="term" value="F:peptidoglycan lytic transglycosylase activity"/>
    <property type="evidence" value="ECO:0007669"/>
    <property type="project" value="UniProtKB-UniRule"/>
</dbReference>
<dbReference type="GO" id="GO:0071555">
    <property type="term" value="P:cell wall organization"/>
    <property type="evidence" value="ECO:0007669"/>
    <property type="project" value="UniProtKB-KW"/>
</dbReference>
<gene>
    <name evidence="7" type="primary">mltF</name>
    <name evidence="9" type="ordered locus">Tgr7_0497</name>
</gene>
<evidence type="ECO:0000256" key="3">
    <source>
        <dbReference type="ARBA" id="ARBA00023136"/>
    </source>
</evidence>
<sequence precursor="true">MTRHSTTLPSACLALVLAVAGLSGCERAPHTSPELAAIEQRGELVVLTRNAPTTYYFDRDGEPAGFEYDLISGFAAQLGVTPRFVIKDSIDEIVRALAAGEGDLAAAGLTRTSRRQEQFLFGPAYMQVQQQLVCRRGGPAPADLEGLSGVSLMVTASSSYVERLEELREQFPELTWEERADLATEQILEKVWNREVDCAVADSNIVAINRRYYPELLVIMPLTEEEPLAWMLPPESRGLARAIERWFVGMEDEGLLTVLNGRYYGHVEIFDYVDLARYQRRIRSLLPRYRPHFEAAAEAHELSWTLLAAQAYQESHWNPSARSPTGVRGMMMLTLRTASDLGVDNRLDPVQSIHGGARYLADLRRRLPESIQEPDRTWIALAAYNIGMGHVFDARGLARDLGRDPDRWVEFREVLPLLAQPQYHRNLRFGYARGNEPVEYVRRIRNYEDILVRSLGE</sequence>
<dbReference type="SUPFAM" id="SSF53850">
    <property type="entry name" value="Periplasmic binding protein-like II"/>
    <property type="match status" value="1"/>
</dbReference>
<evidence type="ECO:0000256" key="1">
    <source>
        <dbReference type="ARBA" id="ARBA00010333"/>
    </source>
</evidence>
<dbReference type="Pfam" id="PF00497">
    <property type="entry name" value="SBP_bac_3"/>
    <property type="match status" value="1"/>
</dbReference>
<dbReference type="InterPro" id="IPR023346">
    <property type="entry name" value="Lysozyme-like_dom_sf"/>
</dbReference>
<evidence type="ECO:0000256" key="6">
    <source>
        <dbReference type="ARBA" id="ARBA00023316"/>
    </source>
</evidence>
<dbReference type="PANTHER" id="PTHR35936:SF32">
    <property type="entry name" value="MEMBRANE-BOUND LYTIC MUREIN TRANSGLYCOSYLASE F"/>
    <property type="match status" value="1"/>
</dbReference>
<dbReference type="CAZy" id="GH23">
    <property type="family name" value="Glycoside Hydrolase Family 23"/>
</dbReference>
<comment type="similarity">
    <text evidence="1">Belongs to the bacterial solute-binding protein 3 family.</text>
</comment>
<feature type="chain" id="PRO_5009008107" description="Membrane-bound lytic murein transglycosylase F" evidence="7">
    <location>
        <begin position="29"/>
        <end position="457"/>
    </location>
</feature>
<proteinExistence type="inferred from homology"/>
<dbReference type="PANTHER" id="PTHR35936">
    <property type="entry name" value="MEMBRANE-BOUND LYTIC MUREIN TRANSGLYCOSYLASE F"/>
    <property type="match status" value="1"/>
</dbReference>
<evidence type="ECO:0000256" key="2">
    <source>
        <dbReference type="ARBA" id="ARBA00022729"/>
    </source>
</evidence>
<dbReference type="Gene3D" id="3.40.190.10">
    <property type="entry name" value="Periplasmic binding protein-like II"/>
    <property type="match status" value="2"/>
</dbReference>
<dbReference type="GO" id="GO:0016998">
    <property type="term" value="P:cell wall macromolecule catabolic process"/>
    <property type="evidence" value="ECO:0007669"/>
    <property type="project" value="UniProtKB-UniRule"/>
</dbReference>
<dbReference type="CDD" id="cd01009">
    <property type="entry name" value="PBP2_YfhD_N"/>
    <property type="match status" value="1"/>
</dbReference>
<comment type="similarity">
    <text evidence="7">In the C-terminal section; belongs to the transglycosylase Slt family.</text>
</comment>
<evidence type="ECO:0000313" key="9">
    <source>
        <dbReference type="EMBL" id="ACL71594.1"/>
    </source>
</evidence>
<protein>
    <recommendedName>
        <fullName evidence="7">Membrane-bound lytic murein transglycosylase F</fullName>
        <ecNumber evidence="7">4.2.2.n1</ecNumber>
    </recommendedName>
    <alternativeName>
        <fullName evidence="7">Murein lyase F</fullName>
    </alternativeName>
</protein>
<keyword evidence="2 7" id="KW-0732">Signal</keyword>
<dbReference type="InterPro" id="IPR023703">
    <property type="entry name" value="MltF"/>
</dbReference>
<dbReference type="HAMAP" id="MF_02016">
    <property type="entry name" value="MltF"/>
    <property type="match status" value="1"/>
</dbReference>
<dbReference type="AlphaFoldDB" id="B8GL76"/>
<dbReference type="GO" id="GO:0009253">
    <property type="term" value="P:peptidoglycan catabolic process"/>
    <property type="evidence" value="ECO:0007669"/>
    <property type="project" value="TreeGrafter"/>
</dbReference>
<feature type="signal peptide" evidence="7">
    <location>
        <begin position="1"/>
        <end position="28"/>
    </location>
</feature>
<dbReference type="EMBL" id="CP001339">
    <property type="protein sequence ID" value="ACL71594.1"/>
    <property type="molecule type" value="Genomic_DNA"/>
</dbReference>
<dbReference type="Gene3D" id="1.10.530.10">
    <property type="match status" value="1"/>
</dbReference>
<evidence type="ECO:0000259" key="8">
    <source>
        <dbReference type="SMART" id="SM00062"/>
    </source>
</evidence>
<dbReference type="eggNOG" id="COG4623">
    <property type="taxonomic scope" value="Bacteria"/>
</dbReference>
<keyword evidence="3 7" id="KW-0472">Membrane</keyword>